<name>V6LM48_9EUKA</name>
<keyword evidence="1" id="KW-0175">Coiled coil</keyword>
<reference evidence="2" key="1">
    <citation type="journal article" date="2014" name="PLoS Genet.">
        <title>The Genome of Spironucleus salmonicida Highlights a Fish Pathogen Adapted to Fluctuating Environments.</title>
        <authorList>
            <person name="Xu F."/>
            <person name="Jerlstrom-Hultqvist J."/>
            <person name="Einarsson E."/>
            <person name="Astvaldsson A."/>
            <person name="Svard S.G."/>
            <person name="Andersson J.O."/>
        </authorList>
    </citation>
    <scope>NUCLEOTIDE SEQUENCE</scope>
</reference>
<protein>
    <submittedName>
        <fullName evidence="2">Uncharacterized protein</fullName>
    </submittedName>
</protein>
<organism evidence="2">
    <name type="scientific">Spironucleus salmonicida</name>
    <dbReference type="NCBI Taxonomy" id="348837"/>
    <lineage>
        <taxon>Eukaryota</taxon>
        <taxon>Metamonada</taxon>
        <taxon>Diplomonadida</taxon>
        <taxon>Hexamitidae</taxon>
        <taxon>Hexamitinae</taxon>
        <taxon>Spironucleus</taxon>
    </lineage>
</organism>
<dbReference type="EMBL" id="KI546167">
    <property type="protein sequence ID" value="EST41784.1"/>
    <property type="molecule type" value="Genomic_DNA"/>
</dbReference>
<dbReference type="VEuPathDB" id="GiardiaDB:SS50377_25338"/>
<sequence length="272" mass="32070">MEWNIFNYYITLCITLKLQNFIMTLNEHDEVNRLLAQIRKLEQDITKVEDQTQKNYQQCDKYEKRLTKLTMANGALERQANELSQNDKSQLQTALQLIVKQTDAFEDEIKFMRRKNQKIEEEIHSIDTEGQIRIQKQQSTLRAEAKAAEQARIEVQRLQTSYQDLEASVYELKKQMEDQNTINQQIQQNTTQLQEIVQQRDQTITRPQIIAENIVESLCQDLKELSNDLIKLLVQAYENPQKFLSRSGKASYLDILSRIERKKAQILYLKGK</sequence>
<evidence type="ECO:0000313" key="2">
    <source>
        <dbReference type="EMBL" id="EST41784.1"/>
    </source>
</evidence>
<proteinExistence type="predicted"/>
<gene>
    <name evidence="2" type="ORF">SS50377_18617</name>
</gene>
<evidence type="ECO:0000256" key="1">
    <source>
        <dbReference type="SAM" id="Coils"/>
    </source>
</evidence>
<accession>V6LM48</accession>
<feature type="coiled-coil region" evidence="1">
    <location>
        <begin position="31"/>
        <end position="175"/>
    </location>
</feature>
<dbReference type="AlphaFoldDB" id="V6LM48"/>